<dbReference type="Pfam" id="PF01370">
    <property type="entry name" value="Epimerase"/>
    <property type="match status" value="1"/>
</dbReference>
<dbReference type="PANTHER" id="PTHR48079:SF6">
    <property type="entry name" value="NAD(P)-BINDING DOMAIN-CONTAINING PROTEIN-RELATED"/>
    <property type="match status" value="1"/>
</dbReference>
<evidence type="ECO:0000313" key="3">
    <source>
        <dbReference type="Proteomes" id="UP000029995"/>
    </source>
</evidence>
<sequence length="300" mass="31257">MTIFLTGASGYIGGAVAVRLLRDGHRIRGLLRSPERAAQLQALGIEPVIGDLSDTALLAREAEAADAVINTASADDRPAAEALLDALAGSGKPFLHTSGTSVVADDARGEWASDKIYDEDTPVEPVPGKAARVAIDRLIVDAARRGVRSAVLCNSLIYGTGPGLNPNSVQIPALVAQARKTGVVRPVGQGLNIWSNVHVDDMADLYALALGRAPAGAFYYVENGETSFADAAAAIARRLGLGAPQPWPADDAIAALGFGHAVYSLGSNSRVRGKRARAELGWAPRHASLTGWIETEMPVG</sequence>
<gene>
    <name evidence="2" type="ORF">P409_02190</name>
</gene>
<dbReference type="InterPro" id="IPR036291">
    <property type="entry name" value="NAD(P)-bd_dom_sf"/>
</dbReference>
<dbReference type="Proteomes" id="UP000029995">
    <property type="component" value="Unassembled WGS sequence"/>
</dbReference>
<dbReference type="PANTHER" id="PTHR48079">
    <property type="entry name" value="PROTEIN YEEZ"/>
    <property type="match status" value="1"/>
</dbReference>
<organism evidence="2 3">
    <name type="scientific">Inquilinus limosus MP06</name>
    <dbReference type="NCBI Taxonomy" id="1398085"/>
    <lineage>
        <taxon>Bacteria</taxon>
        <taxon>Pseudomonadati</taxon>
        <taxon>Pseudomonadota</taxon>
        <taxon>Alphaproteobacteria</taxon>
        <taxon>Rhodospirillales</taxon>
        <taxon>Rhodospirillaceae</taxon>
        <taxon>Inquilinus</taxon>
    </lineage>
</organism>
<evidence type="ECO:0000259" key="1">
    <source>
        <dbReference type="Pfam" id="PF01370"/>
    </source>
</evidence>
<dbReference type="GO" id="GO:0005737">
    <property type="term" value="C:cytoplasm"/>
    <property type="evidence" value="ECO:0007669"/>
    <property type="project" value="TreeGrafter"/>
</dbReference>
<dbReference type="RefSeq" id="WP_034831376.1">
    <property type="nucleotide sequence ID" value="NZ_JANX01000010.1"/>
</dbReference>
<dbReference type="AlphaFoldDB" id="A0A0A0DD83"/>
<dbReference type="EMBL" id="JANX01000010">
    <property type="protein sequence ID" value="KGM35833.1"/>
    <property type="molecule type" value="Genomic_DNA"/>
</dbReference>
<dbReference type="InterPro" id="IPR001509">
    <property type="entry name" value="Epimerase_deHydtase"/>
</dbReference>
<reference evidence="2 3" key="1">
    <citation type="submission" date="2014-01" db="EMBL/GenBank/DDBJ databases">
        <title>Genome sequence determination for a cystic fibrosis isolate, Inquilinus limosus.</title>
        <authorList>
            <person name="Pino M."/>
            <person name="Di Conza J."/>
            <person name="Gutkind G."/>
        </authorList>
    </citation>
    <scope>NUCLEOTIDE SEQUENCE [LARGE SCALE GENOMIC DNA]</scope>
    <source>
        <strain evidence="2 3">MP06</strain>
    </source>
</reference>
<name>A0A0A0DD83_9PROT</name>
<dbReference type="InterPro" id="IPR051783">
    <property type="entry name" value="NAD(P)-dependent_oxidoreduct"/>
</dbReference>
<evidence type="ECO:0000313" key="2">
    <source>
        <dbReference type="EMBL" id="KGM35833.1"/>
    </source>
</evidence>
<protein>
    <submittedName>
        <fullName evidence="2">Epimerase</fullName>
    </submittedName>
</protein>
<feature type="domain" description="NAD-dependent epimerase/dehydratase" evidence="1">
    <location>
        <begin position="3"/>
        <end position="212"/>
    </location>
</feature>
<accession>A0A0A0DD83</accession>
<proteinExistence type="predicted"/>
<comment type="caution">
    <text evidence="2">The sequence shown here is derived from an EMBL/GenBank/DDBJ whole genome shotgun (WGS) entry which is preliminary data.</text>
</comment>
<dbReference type="OrthoDB" id="9787292at2"/>
<dbReference type="SUPFAM" id="SSF51735">
    <property type="entry name" value="NAD(P)-binding Rossmann-fold domains"/>
    <property type="match status" value="1"/>
</dbReference>
<dbReference type="Gene3D" id="3.40.50.720">
    <property type="entry name" value="NAD(P)-binding Rossmann-like Domain"/>
    <property type="match status" value="1"/>
</dbReference>
<dbReference type="GO" id="GO:0004029">
    <property type="term" value="F:aldehyde dehydrogenase (NAD+) activity"/>
    <property type="evidence" value="ECO:0007669"/>
    <property type="project" value="TreeGrafter"/>
</dbReference>